<accession>A0A6C0AHY1</accession>
<protein>
    <recommendedName>
        <fullName evidence="2">DNA-directed RNA polymerase M/15kDa subunit domain-containing protein</fullName>
    </recommendedName>
</protein>
<reference evidence="1" key="1">
    <citation type="journal article" date="2020" name="Nature">
        <title>Giant virus diversity and host interactions through global metagenomics.</title>
        <authorList>
            <person name="Schulz F."/>
            <person name="Roux S."/>
            <person name="Paez-Espino D."/>
            <person name="Jungbluth S."/>
            <person name="Walsh D.A."/>
            <person name="Denef V.J."/>
            <person name="McMahon K.D."/>
            <person name="Konstantinidis K.T."/>
            <person name="Eloe-Fadrosh E.A."/>
            <person name="Kyrpides N.C."/>
            <person name="Woyke T."/>
        </authorList>
    </citation>
    <scope>NUCLEOTIDE SEQUENCE</scope>
    <source>
        <strain evidence="1">GVMAG-S-1035237-23</strain>
    </source>
</reference>
<dbReference type="EMBL" id="MN740642">
    <property type="protein sequence ID" value="QHS79379.1"/>
    <property type="molecule type" value="Genomic_DNA"/>
</dbReference>
<evidence type="ECO:0000313" key="1">
    <source>
        <dbReference type="EMBL" id="QHS79379.1"/>
    </source>
</evidence>
<proteinExistence type="predicted"/>
<sequence length="122" mass="13883">MEKFCPVCKSLLQDFDERVVDGAKTAVRVCRCGYTNPIDKKNPLVYEHILREDKTMRLSMNPNLKHDLTLPHFDTITCSNPTCPSKSGAVPDVVGMKINELKLVWLYQCCNCDTMWKQNACA</sequence>
<dbReference type="AlphaFoldDB" id="A0A6C0AHY1"/>
<organism evidence="1">
    <name type="scientific">viral metagenome</name>
    <dbReference type="NCBI Taxonomy" id="1070528"/>
    <lineage>
        <taxon>unclassified sequences</taxon>
        <taxon>metagenomes</taxon>
        <taxon>organismal metagenomes</taxon>
    </lineage>
</organism>
<evidence type="ECO:0008006" key="2">
    <source>
        <dbReference type="Google" id="ProtNLM"/>
    </source>
</evidence>
<name>A0A6C0AHY1_9ZZZZ</name>